<name>A0A674EQG9_SALTR</name>
<sequence>MSLHYLFILVIISCRRIMVQSAGVPQLSDNQAPPGRPSSATETEGDLIHNTQAPPPPKESGPNKRRKASVRGNSTRPKKRMTDSRGVSDRPLVEKQGVCDEGSPLPPPLRISLKSLLAAEMKLVYGDEQHNITQQPSKSPVTSSASQFMCQASEIVGPPSGPNLGFLPQIDKWLDVALQDANSYYQQKKYGIAASRFTTALELCSKGAAVEQSLHAVYEDISKVASLIESRLVACYLRLKRPEIALNHSHRSAMIADWVYWLSGGSDEHISKLIKLYWQALLDEAITMEDGFSVMYTPRSAGDSAGDCIAKAEETFRKQHPAFTDYLFTDPSGGHLLPQTTDWSNPPSTQQKYVLTLGFRRGQDGSFLSKLTSRTCPSFTGTDTVHLTDAPEDMERVCDTFSRRILPVLDFIKCTKLAGFSPGSGLVERLQYAGYLGQIQRSREQTVILHQALAELAVAPYLQDLSHADTSLLQALMADTMDTLEGRRTDRERVWNEMKKYIYFALGYPCGTLVTSIKMNNAY</sequence>
<feature type="signal peptide" evidence="2">
    <location>
        <begin position="1"/>
        <end position="21"/>
    </location>
</feature>
<evidence type="ECO:0000256" key="2">
    <source>
        <dbReference type="SAM" id="SignalP"/>
    </source>
</evidence>
<feature type="compositionally biased region" description="Basic and acidic residues" evidence="1">
    <location>
        <begin position="80"/>
        <end position="93"/>
    </location>
</feature>
<dbReference type="Ensembl" id="ENSSTUT00000117834.1">
    <property type="protein sequence ID" value="ENSSTUP00000110049.1"/>
    <property type="gene ID" value="ENSSTUG00000048820.1"/>
</dbReference>
<feature type="region of interest" description="Disordered" evidence="1">
    <location>
        <begin position="25"/>
        <end position="106"/>
    </location>
</feature>
<keyword evidence="2" id="KW-0732">Signal</keyword>
<dbReference type="AlphaFoldDB" id="A0A674EQG9"/>
<dbReference type="GO" id="GO:0005794">
    <property type="term" value="C:Golgi apparatus"/>
    <property type="evidence" value="ECO:0007669"/>
    <property type="project" value="InterPro"/>
</dbReference>
<evidence type="ECO:0000313" key="4">
    <source>
        <dbReference type="Proteomes" id="UP000472277"/>
    </source>
</evidence>
<evidence type="ECO:0000256" key="1">
    <source>
        <dbReference type="SAM" id="MobiDB-lite"/>
    </source>
</evidence>
<keyword evidence="4" id="KW-1185">Reference proteome</keyword>
<evidence type="ECO:0000313" key="3">
    <source>
        <dbReference type="Ensembl" id="ENSSTUP00000110049.1"/>
    </source>
</evidence>
<dbReference type="PANTHER" id="PTHR47228">
    <property type="entry name" value="SPERMATOGENESIS-ASSOCIATED PROTEIN 16"/>
    <property type="match status" value="1"/>
</dbReference>
<dbReference type="InterPro" id="IPR029161">
    <property type="entry name" value="SPATA16"/>
</dbReference>
<accession>A0A674EQG9</accession>
<dbReference type="Pfam" id="PF15015">
    <property type="entry name" value="NYD-SP12_N"/>
    <property type="match status" value="1"/>
</dbReference>
<feature type="chain" id="PRO_5025497409" evidence="2">
    <location>
        <begin position="22"/>
        <end position="523"/>
    </location>
</feature>
<proteinExistence type="predicted"/>
<dbReference type="Proteomes" id="UP000472277">
    <property type="component" value="Chromosome 22"/>
</dbReference>
<dbReference type="GO" id="GO:0007283">
    <property type="term" value="P:spermatogenesis"/>
    <property type="evidence" value="ECO:0007669"/>
    <property type="project" value="InterPro"/>
</dbReference>
<protein>
    <submittedName>
        <fullName evidence="3">Spermatosis associated 16</fullName>
    </submittedName>
</protein>
<organism evidence="3 4">
    <name type="scientific">Salmo trutta</name>
    <name type="common">Brown trout</name>
    <dbReference type="NCBI Taxonomy" id="8032"/>
    <lineage>
        <taxon>Eukaryota</taxon>
        <taxon>Metazoa</taxon>
        <taxon>Chordata</taxon>
        <taxon>Craniata</taxon>
        <taxon>Vertebrata</taxon>
        <taxon>Euteleostomi</taxon>
        <taxon>Actinopterygii</taxon>
        <taxon>Neopterygii</taxon>
        <taxon>Teleostei</taxon>
        <taxon>Protacanthopterygii</taxon>
        <taxon>Salmoniformes</taxon>
        <taxon>Salmonidae</taxon>
        <taxon>Salmoninae</taxon>
        <taxon>Salmo</taxon>
    </lineage>
</organism>
<dbReference type="GeneTree" id="ENSGT00390000015332"/>
<reference evidence="3" key="2">
    <citation type="submission" date="2025-09" db="UniProtKB">
        <authorList>
            <consortium name="Ensembl"/>
        </authorList>
    </citation>
    <scope>IDENTIFICATION</scope>
</reference>
<dbReference type="PANTHER" id="PTHR47228:SF1">
    <property type="entry name" value="SPERMATOGENESIS-ASSOCIATED PROTEIN 16"/>
    <property type="match status" value="1"/>
</dbReference>
<reference evidence="3" key="1">
    <citation type="submission" date="2025-08" db="UniProtKB">
        <authorList>
            <consortium name="Ensembl"/>
        </authorList>
    </citation>
    <scope>IDENTIFICATION</scope>
</reference>
<gene>
    <name evidence="3" type="primary">SPATA16</name>
</gene>